<protein>
    <submittedName>
        <fullName evidence="1">Uncharacterized protein</fullName>
    </submittedName>
</protein>
<sequence length="90" mass="9927">MTGERQGIAFTLDGANEVTFVRVLNDVLHDAAFRRPLQVQAQEPRAGEPGRLTIAFHEGDRTRAVAAMQRLKTILLRHGLQIDNIVIPGA</sequence>
<dbReference type="EMBL" id="CP002454">
    <property type="protein sequence ID" value="ADV66298.1"/>
    <property type="molecule type" value="Genomic_DNA"/>
</dbReference>
<evidence type="ECO:0000313" key="1">
    <source>
        <dbReference type="EMBL" id="ADV66298.1"/>
    </source>
</evidence>
<evidence type="ECO:0000313" key="2">
    <source>
        <dbReference type="Proteomes" id="UP000008635"/>
    </source>
</evidence>
<accession>E8U5F9</accession>
<gene>
    <name evidence="1" type="ordered locus">Deima_0641</name>
</gene>
<dbReference type="OrthoDB" id="69880at2"/>
<dbReference type="STRING" id="709986.Deima_0641"/>
<reference evidence="2" key="2">
    <citation type="submission" date="2011-01" db="EMBL/GenBank/DDBJ databases">
        <title>The complete genome of Deinococcus maricopensis DSM 21211.</title>
        <authorList>
            <consortium name="US DOE Joint Genome Institute (JGI-PGF)"/>
            <person name="Lucas S."/>
            <person name="Copeland A."/>
            <person name="Lapidus A."/>
            <person name="Goodwin L."/>
            <person name="Pitluck S."/>
            <person name="Kyrpides N."/>
            <person name="Mavromatis K."/>
            <person name="Pagani I."/>
            <person name="Ivanova N."/>
            <person name="Ovchinnikova G."/>
            <person name="Zeytun A."/>
            <person name="Detter J.C."/>
            <person name="Han C."/>
            <person name="Land M."/>
            <person name="Hauser L."/>
            <person name="Markowitz V."/>
            <person name="Cheng J.-F."/>
            <person name="Hugenholtz P."/>
            <person name="Woyke T."/>
            <person name="Wu D."/>
            <person name="Pukall R."/>
            <person name="Gehrich-Schroeter G."/>
            <person name="Brambilla E."/>
            <person name="Klenk H.-P."/>
            <person name="Eisen J.A."/>
        </authorList>
    </citation>
    <scope>NUCLEOTIDE SEQUENCE [LARGE SCALE GENOMIC DNA]</scope>
    <source>
        <strain evidence="2">DSM 21211 / LMG 22137 / NRRL B-23946 / LB-34</strain>
    </source>
</reference>
<name>E8U5F9_DEIML</name>
<proteinExistence type="predicted"/>
<dbReference type="AlphaFoldDB" id="E8U5F9"/>
<reference evidence="1 2" key="1">
    <citation type="journal article" date="2011" name="Stand. Genomic Sci.">
        <title>Complete genome sequence of Deinococcus maricopensis type strain (LB-34).</title>
        <authorList>
            <person name="Pukall R."/>
            <person name="Zeytun A."/>
            <person name="Lucas S."/>
            <person name="Lapidus A."/>
            <person name="Hammon N."/>
            <person name="Deshpande S."/>
            <person name="Nolan M."/>
            <person name="Cheng J.F."/>
            <person name="Pitluck S."/>
            <person name="Liolios K."/>
            <person name="Pagani I."/>
            <person name="Mikhailova N."/>
            <person name="Ivanova N."/>
            <person name="Mavromatis K."/>
            <person name="Pati A."/>
            <person name="Tapia R."/>
            <person name="Han C."/>
            <person name="Goodwin L."/>
            <person name="Chen A."/>
            <person name="Palaniappan K."/>
            <person name="Land M."/>
            <person name="Hauser L."/>
            <person name="Chang Y.J."/>
            <person name="Jeffries C.D."/>
            <person name="Brambilla E.M."/>
            <person name="Rohde M."/>
            <person name="Goker M."/>
            <person name="Detter J.C."/>
            <person name="Woyke T."/>
            <person name="Bristow J."/>
            <person name="Eisen J.A."/>
            <person name="Markowitz V."/>
            <person name="Hugenholtz P."/>
            <person name="Kyrpides N.C."/>
            <person name="Klenk H.P."/>
        </authorList>
    </citation>
    <scope>NUCLEOTIDE SEQUENCE [LARGE SCALE GENOMIC DNA]</scope>
    <source>
        <strain evidence="2">DSM 21211 / LMG 22137 / NRRL B-23946 / LB-34</strain>
    </source>
</reference>
<dbReference type="HOGENOM" id="CLU_2368192_0_0_0"/>
<dbReference type="Proteomes" id="UP000008635">
    <property type="component" value="Chromosome"/>
</dbReference>
<dbReference type="RefSeq" id="WP_013555803.1">
    <property type="nucleotide sequence ID" value="NC_014958.1"/>
</dbReference>
<dbReference type="KEGG" id="dmr:Deima_0641"/>
<keyword evidence="2" id="KW-1185">Reference proteome</keyword>
<organism evidence="1 2">
    <name type="scientific">Deinococcus maricopensis (strain DSM 21211 / LMG 22137 / NRRL B-23946 / LB-34)</name>
    <dbReference type="NCBI Taxonomy" id="709986"/>
    <lineage>
        <taxon>Bacteria</taxon>
        <taxon>Thermotogati</taxon>
        <taxon>Deinococcota</taxon>
        <taxon>Deinococci</taxon>
        <taxon>Deinococcales</taxon>
        <taxon>Deinococcaceae</taxon>
        <taxon>Deinococcus</taxon>
    </lineage>
</organism>